<dbReference type="InterPro" id="IPR029058">
    <property type="entry name" value="AB_hydrolase_fold"/>
</dbReference>
<dbReference type="GO" id="GO:0006508">
    <property type="term" value="P:proteolysis"/>
    <property type="evidence" value="ECO:0007669"/>
    <property type="project" value="InterPro"/>
</dbReference>
<reference evidence="2" key="1">
    <citation type="submission" date="2015-01" db="EMBL/GenBank/DDBJ databases">
        <authorList>
            <person name="Durling Mikael"/>
        </authorList>
    </citation>
    <scope>NUCLEOTIDE SEQUENCE</scope>
</reference>
<dbReference type="EMBL" id="CDPU01000207">
    <property type="protein sequence ID" value="CEO57973.1"/>
    <property type="molecule type" value="Genomic_DNA"/>
</dbReference>
<dbReference type="PANTHER" id="PTHR42972">
    <property type="entry name" value="TOL-PAL SYSTEM PROTEIN TOLB"/>
    <property type="match status" value="1"/>
</dbReference>
<feature type="chain" id="PRO_5038966197" evidence="1">
    <location>
        <begin position="21"/>
        <end position="339"/>
    </location>
</feature>
<accession>A0A0B7KK25</accession>
<evidence type="ECO:0000313" key="2">
    <source>
        <dbReference type="EMBL" id="CEO57973.1"/>
    </source>
</evidence>
<sequence>MPSLIVMAGLARLLVSGTLAAGLGAYNVDPNSVSVSGLSAGGFMAAQLGVAYSDTFKTGFGIFAGGPYDCARNQLYSSCMNNQNPSITKPVANMQSWSGNQIDPLANLQSRQIYMQVGSADRTVGPKPMNQLKAQLANFDDSSRVSFVTTVGAAHVFPTDFDGSGNNACGETRSPYISNCGYDGAGAVLKWMYGDLVPRNNGQLSGTLLSFSQTGTYGASGMYGTGYIYVPQACQGGSSVCKLHVALHGCAQSYGQIGAKFINNSGYNKWADTNNIIIHYPQAKTDYSVHPVWGGLILNNPNACFDWVGWYGSNADQKGGVQVQALVNQVNQITSGYTG</sequence>
<dbReference type="AlphaFoldDB" id="A0A0B7KK25"/>
<dbReference type="Gene3D" id="3.40.50.1820">
    <property type="entry name" value="alpha/beta hydrolase"/>
    <property type="match status" value="2"/>
</dbReference>
<dbReference type="PANTHER" id="PTHR42972:SF8">
    <property type="entry name" value="POLYHYDROXYBUTYRATE DEPOLYMERASE"/>
    <property type="match status" value="1"/>
</dbReference>
<dbReference type="SUPFAM" id="SSF53474">
    <property type="entry name" value="alpha/beta-Hydrolases"/>
    <property type="match status" value="1"/>
</dbReference>
<dbReference type="GO" id="GO:0008236">
    <property type="term" value="F:serine-type peptidase activity"/>
    <property type="evidence" value="ECO:0007669"/>
    <property type="project" value="InterPro"/>
</dbReference>
<organism evidence="2">
    <name type="scientific">Bionectria ochroleuca</name>
    <name type="common">Gliocladium roseum</name>
    <dbReference type="NCBI Taxonomy" id="29856"/>
    <lineage>
        <taxon>Eukaryota</taxon>
        <taxon>Fungi</taxon>
        <taxon>Dikarya</taxon>
        <taxon>Ascomycota</taxon>
        <taxon>Pezizomycotina</taxon>
        <taxon>Sordariomycetes</taxon>
        <taxon>Hypocreomycetidae</taxon>
        <taxon>Hypocreales</taxon>
        <taxon>Bionectriaceae</taxon>
        <taxon>Clonostachys</taxon>
    </lineage>
</organism>
<proteinExistence type="predicted"/>
<name>A0A0B7KK25_BIOOC</name>
<gene>
    <name evidence="2" type="ORF">BN869_000014031_1</name>
</gene>
<keyword evidence="1" id="KW-0732">Signal</keyword>
<evidence type="ECO:0000256" key="1">
    <source>
        <dbReference type="SAM" id="SignalP"/>
    </source>
</evidence>
<feature type="signal peptide" evidence="1">
    <location>
        <begin position="1"/>
        <end position="20"/>
    </location>
</feature>
<protein>
    <submittedName>
        <fullName evidence="2">Uncharacterized protein</fullName>
    </submittedName>
</protein>